<keyword evidence="3" id="KW-0547">Nucleotide-binding</keyword>
<name>A0A1W0ACE7_9STRA</name>
<dbReference type="Gene3D" id="3.40.50.300">
    <property type="entry name" value="P-loop containing nucleotide triphosphate hydrolases"/>
    <property type="match status" value="2"/>
</dbReference>
<evidence type="ECO:0000313" key="3">
    <source>
        <dbReference type="EMBL" id="OQS07891.1"/>
    </source>
</evidence>
<dbReference type="GO" id="GO:0016887">
    <property type="term" value="F:ATP hydrolysis activity"/>
    <property type="evidence" value="ECO:0007669"/>
    <property type="project" value="InterPro"/>
</dbReference>
<dbReference type="GO" id="GO:0005524">
    <property type="term" value="F:ATP binding"/>
    <property type="evidence" value="ECO:0007669"/>
    <property type="project" value="UniProtKB-KW"/>
</dbReference>
<keyword evidence="3" id="KW-0067">ATP-binding</keyword>
<keyword evidence="4" id="KW-1185">Reference proteome</keyword>
<dbReference type="PANTHER" id="PTHR19241">
    <property type="entry name" value="ATP-BINDING CASSETTE TRANSPORTER"/>
    <property type="match status" value="1"/>
</dbReference>
<dbReference type="AlphaFoldDB" id="A0A1W0ACE7"/>
<accession>A0A1W0ACE7</accession>
<reference evidence="3 4" key="1">
    <citation type="journal article" date="2014" name="Genome Biol. Evol.">
        <title>The secreted proteins of Achlya hypogyna and Thraustotheca clavata identify the ancestral oomycete secretome and reveal gene acquisitions by horizontal gene transfer.</title>
        <authorList>
            <person name="Misner I."/>
            <person name="Blouin N."/>
            <person name="Leonard G."/>
            <person name="Richards T.A."/>
            <person name="Lane C.E."/>
        </authorList>
    </citation>
    <scope>NUCLEOTIDE SEQUENCE [LARGE SCALE GENOMIC DNA]</scope>
    <source>
        <strain evidence="3 4">ATCC 34112</strain>
    </source>
</reference>
<sequence length="603" mass="66415">MKKPMPQMEISFTDLSTKADVVLTTKDGHELPTLVNHAKKIILVLKPSSTTLLLGQPGSGKSSLMKFLSGRFPMHKNISVGGQVSYNGKDMASVKKVLPQFTAYETIAFAHASCGGAIVPPRFLNALNNKTSEQNQHAKDIIESTIVGDGMLRGVSGGELSFMDKISTGLDSAATYDIVKFQKSMASLLRKTIVIALLQPPPEPIFYWTWYTQQDQYVVDGATPPVTPAEYASVFRDSAIYKAMMTHINGSLDTALIEDANKFKLEMPLQHLTVFLRNKAFVKVELLLYCSWVYYTQVCFTMSILKTQWSFLGLFSWQFSVACHVPGVDLVWCNQPCGKFFVDLGFAYIALEYVRYDAPENVVVHLDEIESKGKVPLKTPPKNAVIVNARDPIATSISVTLAFKDLWYSVPNPKKGEPELKLLKGINGYAAPGTVAALMGSSGAGKTTHMDVIAGRKTGGKIEGQIFLNSYPATDLVIRRGTGYCEQMGKWDARSAKIIMSGIRKIASTGRTVFVLFTNLPLRFFKCLITFYSLNGVETVFFGPLGENSNKLIEYFSGIPNTLQLQRGANPATWMLECIGAGVEARHTDGEVVDYVKLLRKAL</sequence>
<dbReference type="InterPro" id="IPR027417">
    <property type="entry name" value="P-loop_NTPase"/>
</dbReference>
<feature type="domain" description="ABC transporter" evidence="2">
    <location>
        <begin position="423"/>
        <end position="487"/>
    </location>
</feature>
<dbReference type="Pfam" id="PF00005">
    <property type="entry name" value="ABC_tran"/>
    <property type="match status" value="2"/>
</dbReference>
<organism evidence="3 4">
    <name type="scientific">Thraustotheca clavata</name>
    <dbReference type="NCBI Taxonomy" id="74557"/>
    <lineage>
        <taxon>Eukaryota</taxon>
        <taxon>Sar</taxon>
        <taxon>Stramenopiles</taxon>
        <taxon>Oomycota</taxon>
        <taxon>Saprolegniomycetes</taxon>
        <taxon>Saprolegniales</taxon>
        <taxon>Achlyaceae</taxon>
        <taxon>Thraustotheca</taxon>
    </lineage>
</organism>
<dbReference type="Proteomes" id="UP000243217">
    <property type="component" value="Unassembled WGS sequence"/>
</dbReference>
<gene>
    <name evidence="3" type="ORF">THRCLA_00123</name>
</gene>
<comment type="caution">
    <text evidence="3">The sequence shown here is derived from an EMBL/GenBank/DDBJ whole genome shotgun (WGS) entry which is preliminary data.</text>
</comment>
<dbReference type="SUPFAM" id="SSF52540">
    <property type="entry name" value="P-loop containing nucleoside triphosphate hydrolases"/>
    <property type="match status" value="2"/>
</dbReference>
<dbReference type="STRING" id="74557.A0A1W0ACE7"/>
<evidence type="ECO:0000256" key="1">
    <source>
        <dbReference type="ARBA" id="ARBA00022448"/>
    </source>
</evidence>
<keyword evidence="1" id="KW-0813">Transport</keyword>
<protein>
    <submittedName>
        <fullName evidence="3">ATP-binding Cassette (ABC) Superfamily</fullName>
    </submittedName>
</protein>
<proteinExistence type="predicted"/>
<evidence type="ECO:0000313" key="4">
    <source>
        <dbReference type="Proteomes" id="UP000243217"/>
    </source>
</evidence>
<dbReference type="InterPro" id="IPR003439">
    <property type="entry name" value="ABC_transporter-like_ATP-bd"/>
</dbReference>
<dbReference type="EMBL" id="JNBS01000043">
    <property type="protein sequence ID" value="OQS07891.1"/>
    <property type="molecule type" value="Genomic_DNA"/>
</dbReference>
<feature type="domain" description="ABC transporter" evidence="2">
    <location>
        <begin position="41"/>
        <end position="96"/>
    </location>
</feature>
<evidence type="ECO:0000259" key="2">
    <source>
        <dbReference type="Pfam" id="PF00005"/>
    </source>
</evidence>
<dbReference type="OrthoDB" id="66620at2759"/>